<evidence type="ECO:0000256" key="10">
    <source>
        <dbReference type="ARBA" id="ARBA00023112"/>
    </source>
</evidence>
<dbReference type="InterPro" id="IPR003593">
    <property type="entry name" value="AAA+_ATPase"/>
</dbReference>
<gene>
    <name evidence="17" type="ORF">SAMN04488502_12011</name>
</gene>
<dbReference type="PROSITE" id="PS50893">
    <property type="entry name" value="ABC_TRANSPORTER_2"/>
    <property type="match status" value="1"/>
</dbReference>
<evidence type="ECO:0000313" key="18">
    <source>
        <dbReference type="Proteomes" id="UP000214880"/>
    </source>
</evidence>
<evidence type="ECO:0000259" key="16">
    <source>
        <dbReference type="PROSITE" id="PS50893"/>
    </source>
</evidence>
<comment type="subunit">
    <text evidence="12">The complex is composed of two ATP-binding proteins (NikD and NikE), two transmembrane proteins (NikB and NikC) and a solute-binding protein (NikA).</text>
</comment>
<name>A0A1H0AM82_9FIRM</name>
<dbReference type="Pfam" id="PF08352">
    <property type="entry name" value="oligo_HPY"/>
    <property type="match status" value="1"/>
</dbReference>
<dbReference type="FunFam" id="3.40.50.300:FF:000016">
    <property type="entry name" value="Oligopeptide ABC transporter ATP-binding component"/>
    <property type="match status" value="1"/>
</dbReference>
<accession>A0A1H0AM82</accession>
<comment type="catalytic activity">
    <reaction evidence="15">
        <text>Ni(2+)(out) + ATP + H2O = Ni(2+)(in) + ADP + phosphate + H(+)</text>
        <dbReference type="Rhea" id="RHEA:15557"/>
        <dbReference type="ChEBI" id="CHEBI:15377"/>
        <dbReference type="ChEBI" id="CHEBI:15378"/>
        <dbReference type="ChEBI" id="CHEBI:30616"/>
        <dbReference type="ChEBI" id="CHEBI:43474"/>
        <dbReference type="ChEBI" id="CHEBI:49786"/>
        <dbReference type="ChEBI" id="CHEBI:456216"/>
        <dbReference type="EC" id="7.2.2.11"/>
    </reaction>
    <physiologicalReaction direction="left-to-right" evidence="15">
        <dbReference type="Rhea" id="RHEA:15558"/>
    </physiologicalReaction>
</comment>
<dbReference type="Proteomes" id="UP000214880">
    <property type="component" value="Unassembled WGS sequence"/>
</dbReference>
<dbReference type="GO" id="GO:0005524">
    <property type="term" value="F:ATP binding"/>
    <property type="evidence" value="ECO:0007669"/>
    <property type="project" value="UniProtKB-KW"/>
</dbReference>
<keyword evidence="18" id="KW-1185">Reference proteome</keyword>
<feature type="domain" description="ABC transporter" evidence="16">
    <location>
        <begin position="5"/>
        <end position="254"/>
    </location>
</feature>
<protein>
    <recommendedName>
        <fullName evidence="14">Nickel import system ATP-binding protein NikD</fullName>
        <ecNumber evidence="13">7.2.2.11</ecNumber>
    </recommendedName>
</protein>
<dbReference type="GO" id="GO:0015413">
    <property type="term" value="F:ABC-type nickel transporter activity"/>
    <property type="evidence" value="ECO:0007669"/>
    <property type="project" value="UniProtKB-EC"/>
</dbReference>
<sequence>MDKHIYLENITVAFPAKAGTVQAVNQVDAVFNSGEITGIIGETGSGKSVLGRSVLRLTAANSRITGRIIYKNADLLQLSEAELNQIRGKTIAFIPQNPDTAFDPTMTIGQQIMEGPVYHKKTPQAAAKLLAIRQLQRYAFPEPHKIVNSYPFQLSGGMRQRTLCAMSTALSPEWLIADEPTKGLDAMIRRQVCQLFFDLKENMQVSIIMITHDLRLAQKLCDTIIVLYAGTIFEQGTAGELFQTPLHPYTGGLLNAQPHKSLLPLPGMPPSLIDLPPGCKFQPRCPEQTELCRLQEPALQAVNGRRVRCWKYA</sequence>
<keyword evidence="8" id="KW-1278">Translocase</keyword>
<comment type="similarity">
    <text evidence="2">Belongs to the ABC transporter superfamily.</text>
</comment>
<dbReference type="EC" id="7.2.2.11" evidence="13"/>
<evidence type="ECO:0000256" key="4">
    <source>
        <dbReference type="ARBA" id="ARBA00022475"/>
    </source>
</evidence>
<dbReference type="STRING" id="146817.SAMN04488502_12011"/>
<evidence type="ECO:0000256" key="6">
    <source>
        <dbReference type="ARBA" id="ARBA00022741"/>
    </source>
</evidence>
<dbReference type="SUPFAM" id="SSF52540">
    <property type="entry name" value="P-loop containing nucleoside triphosphate hydrolases"/>
    <property type="match status" value="1"/>
</dbReference>
<dbReference type="Gene3D" id="3.40.50.300">
    <property type="entry name" value="P-loop containing nucleotide triphosphate hydrolases"/>
    <property type="match status" value="1"/>
</dbReference>
<evidence type="ECO:0000256" key="3">
    <source>
        <dbReference type="ARBA" id="ARBA00022448"/>
    </source>
</evidence>
<keyword evidence="3" id="KW-0813">Transport</keyword>
<evidence type="ECO:0000256" key="2">
    <source>
        <dbReference type="ARBA" id="ARBA00005417"/>
    </source>
</evidence>
<proteinExistence type="inferred from homology"/>
<evidence type="ECO:0000256" key="14">
    <source>
        <dbReference type="ARBA" id="ARBA00044143"/>
    </source>
</evidence>
<dbReference type="AlphaFoldDB" id="A0A1H0AM82"/>
<dbReference type="InterPro" id="IPR027417">
    <property type="entry name" value="P-loop_NTPase"/>
</dbReference>
<evidence type="ECO:0000256" key="13">
    <source>
        <dbReference type="ARBA" id="ARBA00039098"/>
    </source>
</evidence>
<dbReference type="GO" id="GO:0005886">
    <property type="term" value="C:plasma membrane"/>
    <property type="evidence" value="ECO:0007669"/>
    <property type="project" value="UniProtKB-SubCell"/>
</dbReference>
<evidence type="ECO:0000256" key="12">
    <source>
        <dbReference type="ARBA" id="ARBA00038669"/>
    </source>
</evidence>
<keyword evidence="10" id="KW-0921">Nickel transport</keyword>
<keyword evidence="9" id="KW-0406">Ion transport</keyword>
<evidence type="ECO:0000256" key="5">
    <source>
        <dbReference type="ARBA" id="ARBA00022596"/>
    </source>
</evidence>
<dbReference type="InterPro" id="IPR003439">
    <property type="entry name" value="ABC_transporter-like_ATP-bd"/>
</dbReference>
<dbReference type="RefSeq" id="WP_092075132.1">
    <property type="nucleotide sequence ID" value="NZ_FNHB01000020.1"/>
</dbReference>
<evidence type="ECO:0000256" key="7">
    <source>
        <dbReference type="ARBA" id="ARBA00022840"/>
    </source>
</evidence>
<evidence type="ECO:0000256" key="1">
    <source>
        <dbReference type="ARBA" id="ARBA00004202"/>
    </source>
</evidence>
<evidence type="ECO:0000256" key="15">
    <source>
        <dbReference type="ARBA" id="ARBA00048610"/>
    </source>
</evidence>
<keyword evidence="5" id="KW-0533">Nickel</keyword>
<keyword evidence="6" id="KW-0547">Nucleotide-binding</keyword>
<evidence type="ECO:0000256" key="8">
    <source>
        <dbReference type="ARBA" id="ARBA00022967"/>
    </source>
</evidence>
<dbReference type="CDD" id="cd03257">
    <property type="entry name" value="ABC_NikE_OppD_transporters"/>
    <property type="match status" value="1"/>
</dbReference>
<dbReference type="InterPro" id="IPR013563">
    <property type="entry name" value="Oligopep_ABC_C"/>
</dbReference>
<dbReference type="SMART" id="SM00382">
    <property type="entry name" value="AAA"/>
    <property type="match status" value="1"/>
</dbReference>
<dbReference type="PANTHER" id="PTHR43297:SF13">
    <property type="entry name" value="NICKEL ABC TRANSPORTER, ATP-BINDING PROTEIN"/>
    <property type="match status" value="1"/>
</dbReference>
<reference evidence="17 18" key="1">
    <citation type="submission" date="2016-10" db="EMBL/GenBank/DDBJ databases">
        <authorList>
            <person name="de Groot N.N."/>
        </authorList>
    </citation>
    <scope>NUCLEOTIDE SEQUENCE [LARGE SCALE GENOMIC DNA]</scope>
    <source>
        <strain evidence="17 18">DSM 1736</strain>
    </source>
</reference>
<evidence type="ECO:0000256" key="11">
    <source>
        <dbReference type="ARBA" id="ARBA00023136"/>
    </source>
</evidence>
<organism evidence="17 18">
    <name type="scientific">Dendrosporobacter quercicolus</name>
    <dbReference type="NCBI Taxonomy" id="146817"/>
    <lineage>
        <taxon>Bacteria</taxon>
        <taxon>Bacillati</taxon>
        <taxon>Bacillota</taxon>
        <taxon>Negativicutes</taxon>
        <taxon>Selenomonadales</taxon>
        <taxon>Sporomusaceae</taxon>
        <taxon>Dendrosporobacter</taxon>
    </lineage>
</organism>
<dbReference type="GO" id="GO:0016887">
    <property type="term" value="F:ATP hydrolysis activity"/>
    <property type="evidence" value="ECO:0007669"/>
    <property type="project" value="InterPro"/>
</dbReference>
<keyword evidence="7 17" id="KW-0067">ATP-binding</keyword>
<dbReference type="NCBIfam" id="TIGR01727">
    <property type="entry name" value="oligo_HPY"/>
    <property type="match status" value="1"/>
</dbReference>
<dbReference type="GO" id="GO:0015833">
    <property type="term" value="P:peptide transport"/>
    <property type="evidence" value="ECO:0007669"/>
    <property type="project" value="InterPro"/>
</dbReference>
<evidence type="ECO:0000256" key="9">
    <source>
        <dbReference type="ARBA" id="ARBA00023065"/>
    </source>
</evidence>
<dbReference type="Pfam" id="PF00005">
    <property type="entry name" value="ABC_tran"/>
    <property type="match status" value="1"/>
</dbReference>
<evidence type="ECO:0000313" key="17">
    <source>
        <dbReference type="EMBL" id="SDN34678.1"/>
    </source>
</evidence>
<dbReference type="InterPro" id="IPR050388">
    <property type="entry name" value="ABC_Ni/Peptide_Import"/>
</dbReference>
<comment type="subcellular location">
    <subcellularLocation>
        <location evidence="1">Cell membrane</location>
        <topology evidence="1">Peripheral membrane protein</topology>
    </subcellularLocation>
</comment>
<dbReference type="PANTHER" id="PTHR43297">
    <property type="entry name" value="OLIGOPEPTIDE TRANSPORT ATP-BINDING PROTEIN APPD"/>
    <property type="match status" value="1"/>
</dbReference>
<keyword evidence="4" id="KW-1003">Cell membrane</keyword>
<keyword evidence="11" id="KW-0472">Membrane</keyword>
<dbReference type="EMBL" id="FNHB01000020">
    <property type="protein sequence ID" value="SDN34678.1"/>
    <property type="molecule type" value="Genomic_DNA"/>
</dbReference>
<dbReference type="OrthoDB" id="9806285at2"/>